<dbReference type="EC" id="2.7.7.38" evidence="5"/>
<comment type="subcellular location">
    <subcellularLocation>
        <location evidence="5">Cytoplasm</location>
    </subcellularLocation>
    <subcellularLocation>
        <location evidence="1">Membrane</location>
    </subcellularLocation>
</comment>
<dbReference type="GO" id="GO:0009103">
    <property type="term" value="P:lipopolysaccharide biosynthetic process"/>
    <property type="evidence" value="ECO:0007669"/>
    <property type="project" value="UniProtKB-UniRule"/>
</dbReference>
<dbReference type="NCBIfam" id="NF003952">
    <property type="entry name" value="PRK05450.1-5"/>
    <property type="match status" value="1"/>
</dbReference>
<organism evidence="6 7">
    <name type="scientific">Kushneria marisflavi</name>
    <dbReference type="NCBI Taxonomy" id="157779"/>
    <lineage>
        <taxon>Bacteria</taxon>
        <taxon>Pseudomonadati</taxon>
        <taxon>Pseudomonadota</taxon>
        <taxon>Gammaproteobacteria</taxon>
        <taxon>Oceanospirillales</taxon>
        <taxon>Halomonadaceae</taxon>
        <taxon>Kushneria</taxon>
    </lineage>
</organism>
<sequence length="262" mass="28692">MSHAFTVIIPARFASQRLPGKPLLEIAGKPMIEHVWQRAMASRAARVLIATDNEQIASAARAFGADVVMTREDHVNGTSRLTEVVDKLDLQGDECIVNVQGDEPLLPSSMIDRVAESLKADDGAAMATLAEPIADRATLMRSSVVKVVCSQGGRALYFSRAPIPWDRDRFDLSDADDKQGTADLGQGWLRHIGIYAYRASFLRDYQNLPVAPVEACEQLEQLRALYHGYAISVAVAAEQYPAGVDTPEDLARVRELLTRSSD</sequence>
<dbReference type="InterPro" id="IPR003329">
    <property type="entry name" value="Cytidylyl_trans"/>
</dbReference>
<dbReference type="Gene3D" id="3.90.550.10">
    <property type="entry name" value="Spore Coat Polysaccharide Biosynthesis Protein SpsA, Chain A"/>
    <property type="match status" value="1"/>
</dbReference>
<comment type="catalytic activity">
    <reaction evidence="5">
        <text>3-deoxy-alpha-D-manno-oct-2-ulosonate + CTP = CMP-3-deoxy-beta-D-manno-octulosonate + diphosphate</text>
        <dbReference type="Rhea" id="RHEA:23448"/>
        <dbReference type="ChEBI" id="CHEBI:33019"/>
        <dbReference type="ChEBI" id="CHEBI:37563"/>
        <dbReference type="ChEBI" id="CHEBI:85986"/>
        <dbReference type="ChEBI" id="CHEBI:85987"/>
        <dbReference type="EC" id="2.7.7.38"/>
    </reaction>
</comment>
<comment type="pathway">
    <text evidence="5">Nucleotide-sugar biosynthesis; CMP-3-deoxy-D-manno-octulosonate biosynthesis; CMP-3-deoxy-D-manno-octulosonate from 3-deoxy-D-manno-octulosonate and CTP: step 1/1.</text>
</comment>
<evidence type="ECO:0000256" key="2">
    <source>
        <dbReference type="ARBA" id="ARBA00022679"/>
    </source>
</evidence>
<dbReference type="EMBL" id="CP021358">
    <property type="protein sequence ID" value="ART61823.1"/>
    <property type="molecule type" value="Genomic_DNA"/>
</dbReference>
<dbReference type="NCBIfam" id="NF009905">
    <property type="entry name" value="PRK13368.1"/>
    <property type="match status" value="1"/>
</dbReference>
<dbReference type="AlphaFoldDB" id="A0A240UL70"/>
<dbReference type="PANTHER" id="PTHR42866">
    <property type="entry name" value="3-DEOXY-MANNO-OCTULOSONATE CYTIDYLYLTRANSFERASE"/>
    <property type="match status" value="1"/>
</dbReference>
<evidence type="ECO:0000256" key="5">
    <source>
        <dbReference type="HAMAP-Rule" id="MF_00057"/>
    </source>
</evidence>
<protein>
    <recommendedName>
        <fullName evidence="5">3-deoxy-manno-octulosonate cytidylyltransferase</fullName>
        <ecNumber evidence="5">2.7.7.38</ecNumber>
    </recommendedName>
    <alternativeName>
        <fullName evidence="5">CMP-2-keto-3-deoxyoctulosonic acid synthase</fullName>
        <shortName evidence="5">CKS</shortName>
        <shortName evidence="5">CMP-KDO synthase</shortName>
    </alternativeName>
</protein>
<gene>
    <name evidence="5" type="primary">kdsB</name>
    <name evidence="6" type="ORF">B9H00_01045</name>
</gene>
<comment type="similarity">
    <text evidence="5">Belongs to the KdsB family.</text>
</comment>
<dbReference type="OrthoDB" id="9815559at2"/>
<dbReference type="InterPro" id="IPR004528">
    <property type="entry name" value="KdsB"/>
</dbReference>
<dbReference type="NCBIfam" id="NF003950">
    <property type="entry name" value="PRK05450.1-3"/>
    <property type="match status" value="1"/>
</dbReference>
<dbReference type="FunFam" id="3.90.550.10:FF:000011">
    <property type="entry name" value="3-deoxy-manno-octulosonate cytidylyltransferase"/>
    <property type="match status" value="1"/>
</dbReference>
<keyword evidence="5" id="KW-0963">Cytoplasm</keyword>
<evidence type="ECO:0000313" key="7">
    <source>
        <dbReference type="Proteomes" id="UP000194457"/>
    </source>
</evidence>
<evidence type="ECO:0000256" key="1">
    <source>
        <dbReference type="ARBA" id="ARBA00004370"/>
    </source>
</evidence>
<dbReference type="PANTHER" id="PTHR42866:SF2">
    <property type="entry name" value="3-DEOXY-MANNO-OCTULOSONATE CYTIDYLYLTRANSFERASE, MITOCHONDRIAL"/>
    <property type="match status" value="1"/>
</dbReference>
<dbReference type="Pfam" id="PF02348">
    <property type="entry name" value="CTP_transf_3"/>
    <property type="match status" value="1"/>
</dbReference>
<dbReference type="RefSeq" id="WP_086899095.1">
    <property type="nucleotide sequence ID" value="NZ_CP021358.1"/>
</dbReference>
<dbReference type="GO" id="GO:0008690">
    <property type="term" value="F:3-deoxy-manno-octulosonate cytidylyltransferase activity"/>
    <property type="evidence" value="ECO:0007669"/>
    <property type="project" value="UniProtKB-UniRule"/>
</dbReference>
<dbReference type="UniPathway" id="UPA00358">
    <property type="reaction ID" value="UER00476"/>
</dbReference>
<reference evidence="6 7" key="1">
    <citation type="submission" date="2017-05" db="EMBL/GenBank/DDBJ databases">
        <authorList>
            <person name="Song R."/>
            <person name="Chenine A.L."/>
            <person name="Ruprecht R.M."/>
        </authorList>
    </citation>
    <scope>NUCLEOTIDE SEQUENCE [LARGE SCALE GENOMIC DNA]</scope>
    <source>
        <strain evidence="6">SW32</strain>
    </source>
</reference>
<comment type="function">
    <text evidence="5">Activates KDO (a required 8-carbon sugar) for incorporation into bacterial lipopolysaccharide in Gram-negative bacteria.</text>
</comment>
<evidence type="ECO:0000313" key="6">
    <source>
        <dbReference type="EMBL" id="ART61823.1"/>
    </source>
</evidence>
<dbReference type="KEGG" id="kma:B9H00_01045"/>
<keyword evidence="2 5" id="KW-0808">Transferase</keyword>
<evidence type="ECO:0000256" key="4">
    <source>
        <dbReference type="ARBA" id="ARBA00022985"/>
    </source>
</evidence>
<keyword evidence="7" id="KW-1185">Reference proteome</keyword>
<dbReference type="SUPFAM" id="SSF53448">
    <property type="entry name" value="Nucleotide-diphospho-sugar transferases"/>
    <property type="match status" value="1"/>
</dbReference>
<dbReference type="GO" id="GO:0033468">
    <property type="term" value="P:CMP-keto-3-deoxy-D-manno-octulosonic acid biosynthetic process"/>
    <property type="evidence" value="ECO:0007669"/>
    <property type="project" value="UniProtKB-UniRule"/>
</dbReference>
<dbReference type="Proteomes" id="UP000194457">
    <property type="component" value="Chromosome"/>
</dbReference>
<dbReference type="CDD" id="cd02517">
    <property type="entry name" value="CMP-KDO-Synthetase"/>
    <property type="match status" value="1"/>
</dbReference>
<evidence type="ECO:0000256" key="3">
    <source>
        <dbReference type="ARBA" id="ARBA00022695"/>
    </source>
</evidence>
<dbReference type="GO" id="GO:0016020">
    <property type="term" value="C:membrane"/>
    <property type="evidence" value="ECO:0007669"/>
    <property type="project" value="UniProtKB-SubCell"/>
</dbReference>
<dbReference type="HAMAP" id="MF_00057">
    <property type="entry name" value="KdsB"/>
    <property type="match status" value="1"/>
</dbReference>
<name>A0A240UL70_9GAMM</name>
<dbReference type="InterPro" id="IPR029044">
    <property type="entry name" value="Nucleotide-diphossugar_trans"/>
</dbReference>
<accession>A0A240UL70</accession>
<keyword evidence="4 5" id="KW-0448">Lipopolysaccharide biosynthesis</keyword>
<dbReference type="GO" id="GO:0005829">
    <property type="term" value="C:cytosol"/>
    <property type="evidence" value="ECO:0007669"/>
    <property type="project" value="TreeGrafter"/>
</dbReference>
<keyword evidence="3 5" id="KW-0548">Nucleotidyltransferase</keyword>
<dbReference type="NCBIfam" id="TIGR00466">
    <property type="entry name" value="kdsB"/>
    <property type="match status" value="1"/>
</dbReference>
<proteinExistence type="inferred from homology"/>